<comment type="caution">
    <text evidence="1">The sequence shown here is derived from an EMBL/GenBank/DDBJ whole genome shotgun (WGS) entry which is preliminary data.</text>
</comment>
<gene>
    <name evidence="1" type="ORF">LCGC14_1288370</name>
</gene>
<dbReference type="EMBL" id="LAZR01007399">
    <property type="protein sequence ID" value="KKM85500.1"/>
    <property type="molecule type" value="Genomic_DNA"/>
</dbReference>
<reference evidence="1" key="1">
    <citation type="journal article" date="2015" name="Nature">
        <title>Complex archaea that bridge the gap between prokaryotes and eukaryotes.</title>
        <authorList>
            <person name="Spang A."/>
            <person name="Saw J.H."/>
            <person name="Jorgensen S.L."/>
            <person name="Zaremba-Niedzwiedzka K."/>
            <person name="Martijn J."/>
            <person name="Lind A.E."/>
            <person name="van Eijk R."/>
            <person name="Schleper C."/>
            <person name="Guy L."/>
            <person name="Ettema T.J."/>
        </authorList>
    </citation>
    <scope>NUCLEOTIDE SEQUENCE</scope>
</reference>
<protein>
    <submittedName>
        <fullName evidence="1">Uncharacterized protein</fullName>
    </submittedName>
</protein>
<dbReference type="SUPFAM" id="SSF56925">
    <property type="entry name" value="OMPA-like"/>
    <property type="match status" value="1"/>
</dbReference>
<accession>A0A0F9N9U4</accession>
<dbReference type="InterPro" id="IPR011250">
    <property type="entry name" value="OMP/PagP_B-barrel"/>
</dbReference>
<sequence length="237" mass="26005">MIYAEPGQEMSSAGLSRVKFSLEGGYAHSEGRGGMVDVKAEIQFSLASNIRIGLGIGYLSDIDSMHMGGNVGGISGGMMGGQTGGFSGHSHDFRAVPLTLSLYYVLPVNNKLNIFMVGGGGYYLSSFRDISTQEENGFGPHAGFGFELEIADRIKIVAEGIYRFVNLKGFTGELHPGFREGMEGEEHEEGFWHYNHSQGEYHFHNSYEDQAQMMIDSPPYNISLNGFSLRAGIKFRF</sequence>
<dbReference type="AlphaFoldDB" id="A0A0F9N9U4"/>
<evidence type="ECO:0000313" key="1">
    <source>
        <dbReference type="EMBL" id="KKM85500.1"/>
    </source>
</evidence>
<name>A0A0F9N9U4_9ZZZZ</name>
<dbReference type="Gene3D" id="2.40.160.20">
    <property type="match status" value="1"/>
</dbReference>
<proteinExistence type="predicted"/>
<organism evidence="1">
    <name type="scientific">marine sediment metagenome</name>
    <dbReference type="NCBI Taxonomy" id="412755"/>
    <lineage>
        <taxon>unclassified sequences</taxon>
        <taxon>metagenomes</taxon>
        <taxon>ecological metagenomes</taxon>
    </lineage>
</organism>